<dbReference type="InterPro" id="IPR000150">
    <property type="entry name" value="Cof"/>
</dbReference>
<dbReference type="PANTHER" id="PTHR10000:SF8">
    <property type="entry name" value="HAD SUPERFAMILY HYDROLASE-LIKE, TYPE 3"/>
    <property type="match status" value="1"/>
</dbReference>
<dbReference type="SUPFAM" id="SSF56784">
    <property type="entry name" value="HAD-like"/>
    <property type="match status" value="1"/>
</dbReference>
<reference evidence="1" key="1">
    <citation type="submission" date="2024-06" db="EMBL/GenBank/DDBJ databases">
        <authorList>
            <person name="Fan A."/>
            <person name="Zhang F.Y."/>
            <person name="Zhang L."/>
        </authorList>
    </citation>
    <scope>NUCLEOTIDE SEQUENCE</scope>
    <source>
        <strain evidence="1">Y61</strain>
    </source>
</reference>
<dbReference type="NCBIfam" id="TIGR00099">
    <property type="entry name" value="Cof-subfamily"/>
    <property type="match status" value="1"/>
</dbReference>
<dbReference type="CDD" id="cd07516">
    <property type="entry name" value="HAD_Pase"/>
    <property type="match status" value="1"/>
</dbReference>
<gene>
    <name evidence="1" type="ORF">ABNN70_14505</name>
</gene>
<keyword evidence="1" id="KW-0378">Hydrolase</keyword>
<dbReference type="SFLD" id="SFLDS00003">
    <property type="entry name" value="Haloacid_Dehalogenase"/>
    <property type="match status" value="1"/>
</dbReference>
<accession>A0AAU8IEY8</accession>
<dbReference type="InterPro" id="IPR006379">
    <property type="entry name" value="HAD-SF_hydro_IIB"/>
</dbReference>
<dbReference type="Pfam" id="PF08282">
    <property type="entry name" value="Hydrolase_3"/>
    <property type="match status" value="1"/>
</dbReference>
<dbReference type="InterPro" id="IPR023214">
    <property type="entry name" value="HAD_sf"/>
</dbReference>
<protein>
    <submittedName>
        <fullName evidence="1">Cof-type HAD-IIB family hydrolase</fullName>
        <ecNumber evidence="1">3.1.3.-</ecNumber>
    </submittedName>
</protein>
<dbReference type="PANTHER" id="PTHR10000">
    <property type="entry name" value="PHOSPHOSERINE PHOSPHATASE"/>
    <property type="match status" value="1"/>
</dbReference>
<dbReference type="InterPro" id="IPR036412">
    <property type="entry name" value="HAD-like_sf"/>
</dbReference>
<dbReference type="GO" id="GO:0016791">
    <property type="term" value="F:phosphatase activity"/>
    <property type="evidence" value="ECO:0007669"/>
    <property type="project" value="TreeGrafter"/>
</dbReference>
<dbReference type="GO" id="GO:0000287">
    <property type="term" value="F:magnesium ion binding"/>
    <property type="evidence" value="ECO:0007669"/>
    <property type="project" value="TreeGrafter"/>
</dbReference>
<dbReference type="GO" id="GO:0005829">
    <property type="term" value="C:cytosol"/>
    <property type="evidence" value="ECO:0007669"/>
    <property type="project" value="TreeGrafter"/>
</dbReference>
<dbReference type="PROSITE" id="PS01229">
    <property type="entry name" value="COF_2"/>
    <property type="match status" value="1"/>
</dbReference>
<dbReference type="PROSITE" id="PS01228">
    <property type="entry name" value="COF_1"/>
    <property type="match status" value="1"/>
</dbReference>
<dbReference type="NCBIfam" id="TIGR01484">
    <property type="entry name" value="HAD-SF-IIB"/>
    <property type="match status" value="1"/>
</dbReference>
<dbReference type="Gene3D" id="3.40.50.1000">
    <property type="entry name" value="HAD superfamily/HAD-like"/>
    <property type="match status" value="1"/>
</dbReference>
<dbReference type="EMBL" id="CP159510">
    <property type="protein sequence ID" value="XCJ16824.1"/>
    <property type="molecule type" value="Genomic_DNA"/>
</dbReference>
<dbReference type="SFLD" id="SFLDG01140">
    <property type="entry name" value="C2.B:_Phosphomannomutase_and_P"/>
    <property type="match status" value="1"/>
</dbReference>
<organism evidence="1">
    <name type="scientific">Sporolactobacillus sp. Y61</name>
    <dbReference type="NCBI Taxonomy" id="3160863"/>
    <lineage>
        <taxon>Bacteria</taxon>
        <taxon>Bacillati</taxon>
        <taxon>Bacillota</taxon>
        <taxon>Bacilli</taxon>
        <taxon>Bacillales</taxon>
        <taxon>Sporolactobacillaceae</taxon>
        <taxon>Sporolactobacillus</taxon>
    </lineage>
</organism>
<proteinExistence type="predicted"/>
<evidence type="ECO:0000313" key="1">
    <source>
        <dbReference type="EMBL" id="XCJ16824.1"/>
    </source>
</evidence>
<dbReference type="Gene3D" id="3.30.1240.10">
    <property type="match status" value="1"/>
</dbReference>
<name>A0AAU8IEY8_9BACL</name>
<dbReference type="EC" id="3.1.3.-" evidence="1"/>
<sequence>MTIKLIFSDIDGTLLNSRHRISPLTREAIQKVSQKNIPFILVSARMPGGILPIQDELGIRQPIVCYSGALILDTPDSARPDQPLLNISMDSHMAGQIYRLVCTFPSISFSAYRMNQWLVRSSDNQWIEQEHHIARTPFKIFDFEGQPSFYPPVNKILCMGPPEDILALETQLAKENLPASFYRSKPTYLEITARNARKSAALAFLMKHFHVKREETLAFGDNFNDADMLQFAATGIAMDNAPAEVKKSADRVTVSNDEDGIAESLRELHLI</sequence>
<dbReference type="AlphaFoldDB" id="A0AAU8IEY8"/>
<dbReference type="RefSeq" id="WP_353948195.1">
    <property type="nucleotide sequence ID" value="NZ_CP159510.1"/>
</dbReference>